<dbReference type="SUPFAM" id="SSF50985">
    <property type="entry name" value="RCC1/BLIP-II"/>
    <property type="match status" value="2"/>
</dbReference>
<dbReference type="GeneID" id="8617152"/>
<sequence length="873" mass="98247">MTSNYQYPNPKSYTNNNKNFDQHYVWGWNEGRQLGIGHYQNGMEIVKEPYSLGGSHNFDTKSISIGMAHSLAIDSRGQLYSCGKTAYGRLGLGDYLSQNQQNIKEFTQIKLNKDDNDDHDNSYSYSYTSSRINNKINNKINNSINNYIKVNKISCGSAHSAFITENFQLFTFGKNDQGQLGQGLINELHSPKRVIYIQYSFNPNEIDQSKAITEKSTNYHDNVDLVACGLNHTVFSLKDGCVYSMGSNKFSQLGYQSTINDKVSPIVQPDGIVQPSPPLPLLEHRPRLIESLNLPPQHLEQRFTNIKSISCGSNFTVCIKQGNLYTWGTNNLGQCGFNPKENDDIITTTSSSSSSTTTNNNNNIIINKPKLLIIYGDKSTLSTDSNNGNGKRVFNFTQVSCGVDHCLALTNNGQVFGWGDNKYGQIGQLTFSSVIKIDTTTPIRIGESLTNEFITQISSGAYHSMALTKSSIIYAWGLNDKCQIGEIGKNQQEIIQTPCRVRFTNAKENCAPILQISAGGRSSMAIKYSPSKVDIRPSTYFDDILRILENKSFQDFNLNITDNEGKIKEMFKLNKLFWNRSLVLQSLKSKELTSTSSTNVAIEKSEFIKTFNDYSIKEIIQDLYIDAPSNQSFITTSISEYLFSMINQSSFSDVKIKVICRNDQDDKEVTKIFNAHKCLLVNRSEKFKTLLESNYFKESIDGVITIDDSPSFQVYETFLTYLYTDVLNLNNENVIDLFLLSHRESQNRMKDLIEEYLFNSLDIDNVSNIFELALQLNDNAISIDSKGINNFLIGQCIFFIAKNLEQVSKTESFINLSDNSKIILSSNSINLNNSKSNKSLNNNNNNNNNTNTNDDNNDNDLNNGNNGKKCIIC</sequence>
<dbReference type="PANTHER" id="PTHR22872">
    <property type="entry name" value="BTK-BINDING PROTEIN-RELATED"/>
    <property type="match status" value="1"/>
</dbReference>
<feature type="repeat" description="RCC1" evidence="2">
    <location>
        <begin position="322"/>
        <end position="412"/>
    </location>
</feature>
<dbReference type="FunCoup" id="Q55DD2">
    <property type="interactions" value="3"/>
</dbReference>
<evidence type="ECO:0000313" key="6">
    <source>
        <dbReference type="Proteomes" id="UP000002195"/>
    </source>
</evidence>
<dbReference type="KEGG" id="ddi:DDB_G0269700"/>
<dbReference type="InParanoid" id="Q55DD2"/>
<dbReference type="CDD" id="cd18186">
    <property type="entry name" value="BTB_POZ_ZBTB_KLHL-like"/>
    <property type="match status" value="1"/>
</dbReference>
<dbReference type="SUPFAM" id="SSF54695">
    <property type="entry name" value="POZ domain"/>
    <property type="match status" value="1"/>
</dbReference>
<proteinExistence type="predicted"/>
<keyword evidence="6" id="KW-1185">Reference proteome</keyword>
<dbReference type="PROSITE" id="PS00626">
    <property type="entry name" value="RCC1_2"/>
    <property type="match status" value="1"/>
</dbReference>
<keyword evidence="1" id="KW-0677">Repeat</keyword>
<dbReference type="PROSITE" id="PS50012">
    <property type="entry name" value="RCC1_3"/>
    <property type="match status" value="6"/>
</dbReference>
<evidence type="ECO:0000313" key="5">
    <source>
        <dbReference type="EMBL" id="EAL72200.1"/>
    </source>
</evidence>
<reference evidence="5 6" key="1">
    <citation type="journal article" date="2005" name="Nature">
        <title>The genome of the social amoeba Dictyostelium discoideum.</title>
        <authorList>
            <consortium name="The Dictyostelium discoideum Sequencing Consortium"/>
            <person name="Eichinger L."/>
            <person name="Pachebat J.A."/>
            <person name="Glockner G."/>
            <person name="Rajandream M.A."/>
            <person name="Sucgang R."/>
            <person name="Berriman M."/>
            <person name="Song J."/>
            <person name="Olsen R."/>
            <person name="Szafranski K."/>
            <person name="Xu Q."/>
            <person name="Tunggal B."/>
            <person name="Kummerfeld S."/>
            <person name="Madera M."/>
            <person name="Konfortov B.A."/>
            <person name="Rivero F."/>
            <person name="Bankier A.T."/>
            <person name="Lehmann R."/>
            <person name="Hamlin N."/>
            <person name="Davies R."/>
            <person name="Gaudet P."/>
            <person name="Fey P."/>
            <person name="Pilcher K."/>
            <person name="Chen G."/>
            <person name="Saunders D."/>
            <person name="Sodergren E."/>
            <person name="Davis P."/>
            <person name="Kerhornou A."/>
            <person name="Nie X."/>
            <person name="Hall N."/>
            <person name="Anjard C."/>
            <person name="Hemphill L."/>
            <person name="Bason N."/>
            <person name="Farbrother P."/>
            <person name="Desany B."/>
            <person name="Just E."/>
            <person name="Morio T."/>
            <person name="Rost R."/>
            <person name="Churcher C."/>
            <person name="Cooper J."/>
            <person name="Haydock S."/>
            <person name="van Driessche N."/>
            <person name="Cronin A."/>
            <person name="Goodhead I."/>
            <person name="Muzny D."/>
            <person name="Mourier T."/>
            <person name="Pain A."/>
            <person name="Lu M."/>
            <person name="Harper D."/>
            <person name="Lindsay R."/>
            <person name="Hauser H."/>
            <person name="James K."/>
            <person name="Quiles M."/>
            <person name="Madan Babu M."/>
            <person name="Saito T."/>
            <person name="Buchrieser C."/>
            <person name="Wardroper A."/>
            <person name="Felder M."/>
            <person name="Thangavelu M."/>
            <person name="Johnson D."/>
            <person name="Knights A."/>
            <person name="Loulseged H."/>
            <person name="Mungall K."/>
            <person name="Oliver K."/>
            <person name="Price C."/>
            <person name="Quail M.A."/>
            <person name="Urushihara H."/>
            <person name="Hernandez J."/>
            <person name="Rabbinowitsch E."/>
            <person name="Steffen D."/>
            <person name="Sanders M."/>
            <person name="Ma J."/>
            <person name="Kohara Y."/>
            <person name="Sharp S."/>
            <person name="Simmonds M."/>
            <person name="Spiegler S."/>
            <person name="Tivey A."/>
            <person name="Sugano S."/>
            <person name="White B."/>
            <person name="Walker D."/>
            <person name="Woodward J."/>
            <person name="Winckler T."/>
            <person name="Tanaka Y."/>
            <person name="Shaulsky G."/>
            <person name="Schleicher M."/>
            <person name="Weinstock G."/>
            <person name="Rosenthal A."/>
            <person name="Cox E.C."/>
            <person name="Chisholm R.L."/>
            <person name="Gibbs R."/>
            <person name="Loomis W.F."/>
            <person name="Platzer M."/>
            <person name="Kay R.R."/>
            <person name="Williams J."/>
            <person name="Dear P.H."/>
            <person name="Noegel A.A."/>
            <person name="Barrell B."/>
            <person name="Kuspa A."/>
        </authorList>
    </citation>
    <scope>NUCLEOTIDE SEQUENCE [LARGE SCALE GENOMIC DNA]</scope>
    <source>
        <strain evidence="5 6">AX4</strain>
    </source>
</reference>
<feature type="region of interest" description="Disordered" evidence="3">
    <location>
        <begin position="834"/>
        <end position="861"/>
    </location>
</feature>
<dbReference type="InterPro" id="IPR011333">
    <property type="entry name" value="SKP1/BTB/POZ_sf"/>
</dbReference>
<dbReference type="AlphaFoldDB" id="Q55DD2"/>
<evidence type="ECO:0000259" key="4">
    <source>
        <dbReference type="PROSITE" id="PS50097"/>
    </source>
</evidence>
<dbReference type="PROSITE" id="PS50097">
    <property type="entry name" value="BTB"/>
    <property type="match status" value="1"/>
</dbReference>
<dbReference type="eggNOG" id="KOG1426">
    <property type="taxonomic scope" value="Eukaryota"/>
</dbReference>
<feature type="repeat" description="RCC1" evidence="2">
    <location>
        <begin position="167"/>
        <end position="239"/>
    </location>
</feature>
<dbReference type="Gene3D" id="2.130.10.30">
    <property type="entry name" value="Regulator of chromosome condensation 1/beta-lactamase-inhibitor protein II"/>
    <property type="match status" value="2"/>
</dbReference>
<comment type="caution">
    <text evidence="5">The sequence shown here is derived from an EMBL/GenBank/DDBJ whole genome shotgun (WGS) entry which is preliminary data.</text>
</comment>
<dbReference type="VEuPathDB" id="AmoebaDB:DDB_G0269700"/>
<dbReference type="InterPro" id="IPR051625">
    <property type="entry name" value="Signaling_Regulatory_Domain"/>
</dbReference>
<feature type="repeat" description="RCC1" evidence="2">
    <location>
        <begin position="240"/>
        <end position="322"/>
    </location>
</feature>
<gene>
    <name evidence="5" type="ORF">DDB_G0269700</name>
</gene>
<feature type="repeat" description="RCC1" evidence="2">
    <location>
        <begin position="413"/>
        <end position="470"/>
    </location>
</feature>
<dbReference type="HOGENOM" id="CLU_329134_0_0_1"/>
<feature type="repeat" description="RCC1" evidence="2">
    <location>
        <begin position="471"/>
        <end position="529"/>
    </location>
</feature>
<dbReference type="InterPro" id="IPR000210">
    <property type="entry name" value="BTB/POZ_dom"/>
</dbReference>
<dbReference type="Pfam" id="PF00415">
    <property type="entry name" value="RCC1"/>
    <property type="match status" value="1"/>
</dbReference>
<dbReference type="Gene3D" id="3.30.710.10">
    <property type="entry name" value="Potassium Channel Kv1.1, Chain A"/>
    <property type="match status" value="1"/>
</dbReference>
<dbReference type="Pfam" id="PF13540">
    <property type="entry name" value="RCC1_2"/>
    <property type="match status" value="3"/>
</dbReference>
<dbReference type="SMART" id="SM00225">
    <property type="entry name" value="BTB"/>
    <property type="match status" value="1"/>
</dbReference>
<dbReference type="PRINTS" id="PR00633">
    <property type="entry name" value="RCCNDNSATION"/>
</dbReference>
<dbReference type="EMBL" id="AAFI02000005">
    <property type="protein sequence ID" value="EAL72200.1"/>
    <property type="molecule type" value="Genomic_DNA"/>
</dbReference>
<dbReference type="SMR" id="Q55DD2"/>
<dbReference type="Proteomes" id="UP000002195">
    <property type="component" value="Unassembled WGS sequence"/>
</dbReference>
<dbReference type="STRING" id="44689.Q55DD2"/>
<dbReference type="PhylomeDB" id="Q55DD2"/>
<evidence type="ECO:0000256" key="1">
    <source>
        <dbReference type="ARBA" id="ARBA00022737"/>
    </source>
</evidence>
<feature type="domain" description="BTB" evidence="4">
    <location>
        <begin position="652"/>
        <end position="731"/>
    </location>
</feature>
<dbReference type="dictyBase" id="DDB_G0269700"/>
<dbReference type="RefSeq" id="XP_646199.1">
    <property type="nucleotide sequence ID" value="XM_641107.1"/>
</dbReference>
<dbReference type="PaxDb" id="44689-DDB0190480"/>
<evidence type="ECO:0000256" key="2">
    <source>
        <dbReference type="PROSITE-ProRule" id="PRU00235"/>
    </source>
</evidence>
<feature type="repeat" description="RCC1" evidence="2">
    <location>
        <begin position="21"/>
        <end position="76"/>
    </location>
</feature>
<name>Q55DD2_DICDI</name>
<organism evidence="5 6">
    <name type="scientific">Dictyostelium discoideum</name>
    <name type="common">Social amoeba</name>
    <dbReference type="NCBI Taxonomy" id="44689"/>
    <lineage>
        <taxon>Eukaryota</taxon>
        <taxon>Amoebozoa</taxon>
        <taxon>Evosea</taxon>
        <taxon>Eumycetozoa</taxon>
        <taxon>Dictyostelia</taxon>
        <taxon>Dictyosteliales</taxon>
        <taxon>Dictyosteliaceae</taxon>
        <taxon>Dictyostelium</taxon>
    </lineage>
</organism>
<evidence type="ECO:0000256" key="3">
    <source>
        <dbReference type="SAM" id="MobiDB-lite"/>
    </source>
</evidence>
<protein>
    <recommendedName>
        <fullName evidence="4">BTB domain-containing protein</fullName>
    </recommendedName>
</protein>
<dbReference type="OMA" id="KIFNAHK"/>
<dbReference type="InterPro" id="IPR000408">
    <property type="entry name" value="Reg_chr_condens"/>
</dbReference>
<dbReference type="InterPro" id="IPR009091">
    <property type="entry name" value="RCC1/BLIP-II"/>
</dbReference>
<accession>Q55DD2</accession>
<dbReference type="Pfam" id="PF00651">
    <property type="entry name" value="BTB"/>
    <property type="match status" value="1"/>
</dbReference>